<dbReference type="AlphaFoldDB" id="A0A0N8VMX2"/>
<comment type="caution">
    <text evidence="1">The sequence shown here is derived from an EMBL/GenBank/DDBJ whole genome shotgun (WGS) entry which is preliminary data.</text>
</comment>
<organism evidence="1 2">
    <name type="scientific">Flavobacterium aquidurense</name>
    <dbReference type="NCBI Taxonomy" id="362413"/>
    <lineage>
        <taxon>Bacteria</taxon>
        <taxon>Pseudomonadati</taxon>
        <taxon>Bacteroidota</taxon>
        <taxon>Flavobacteriia</taxon>
        <taxon>Flavobacteriales</taxon>
        <taxon>Flavobacteriaceae</taxon>
        <taxon>Flavobacterium</taxon>
    </lineage>
</organism>
<evidence type="ECO:0000313" key="1">
    <source>
        <dbReference type="EMBL" id="KQB40516.1"/>
    </source>
</evidence>
<name>A0A0N8VMX2_9FLAO</name>
<dbReference type="PATRIC" id="fig|362413.3.peg.391"/>
<evidence type="ECO:0000313" key="2">
    <source>
        <dbReference type="Proteomes" id="UP000050443"/>
    </source>
</evidence>
<reference evidence="1 2" key="1">
    <citation type="submission" date="2014-09" db="EMBL/GenBank/DDBJ databases">
        <title>Genome sequence of Flavobacterium aquidurense RC62.</title>
        <authorList>
            <person name="Kim J.F."/>
            <person name="Kwak M.-J."/>
        </authorList>
    </citation>
    <scope>NUCLEOTIDE SEQUENCE [LARGE SCALE GENOMIC DNA]</scope>
    <source>
        <strain evidence="1 2">RC62</strain>
    </source>
</reference>
<sequence length="44" mass="5351">MPKNVILKLAVNFFHTCKMYVHSFRFAKCKNGKMNFIKNKRRIF</sequence>
<gene>
    <name evidence="1" type="ORF">RC62_407</name>
</gene>
<dbReference type="Proteomes" id="UP000050443">
    <property type="component" value="Unassembled WGS sequence"/>
</dbReference>
<protein>
    <submittedName>
        <fullName evidence="1">Uncharacterized protein</fullName>
    </submittedName>
</protein>
<dbReference type="STRING" id="362413.RC62_407"/>
<proteinExistence type="predicted"/>
<accession>A0A0N8VMX2</accession>
<dbReference type="EMBL" id="JRLF01000010">
    <property type="protein sequence ID" value="KQB40516.1"/>
    <property type="molecule type" value="Genomic_DNA"/>
</dbReference>